<feature type="region of interest" description="Disordered" evidence="1">
    <location>
        <begin position="36"/>
        <end position="56"/>
    </location>
</feature>
<evidence type="ECO:0000256" key="1">
    <source>
        <dbReference type="SAM" id="MobiDB-lite"/>
    </source>
</evidence>
<gene>
    <name evidence="2" type="ORF">PUN28_017282</name>
</gene>
<reference evidence="2 3" key="1">
    <citation type="submission" date="2023-03" db="EMBL/GenBank/DDBJ databases">
        <title>High recombination rates correlate with genetic variation in Cardiocondyla obscurior ants.</title>
        <authorList>
            <person name="Errbii M."/>
        </authorList>
    </citation>
    <scope>NUCLEOTIDE SEQUENCE [LARGE SCALE GENOMIC DNA]</scope>
    <source>
        <strain evidence="2">Alpha-2009</strain>
        <tissue evidence="2">Whole body</tissue>
    </source>
</reference>
<organism evidence="2 3">
    <name type="scientific">Cardiocondyla obscurior</name>
    <dbReference type="NCBI Taxonomy" id="286306"/>
    <lineage>
        <taxon>Eukaryota</taxon>
        <taxon>Metazoa</taxon>
        <taxon>Ecdysozoa</taxon>
        <taxon>Arthropoda</taxon>
        <taxon>Hexapoda</taxon>
        <taxon>Insecta</taxon>
        <taxon>Pterygota</taxon>
        <taxon>Neoptera</taxon>
        <taxon>Endopterygota</taxon>
        <taxon>Hymenoptera</taxon>
        <taxon>Apocrita</taxon>
        <taxon>Aculeata</taxon>
        <taxon>Formicoidea</taxon>
        <taxon>Formicidae</taxon>
        <taxon>Myrmicinae</taxon>
        <taxon>Cardiocondyla</taxon>
    </lineage>
</organism>
<name>A0AAW2ENE4_9HYME</name>
<evidence type="ECO:0000313" key="2">
    <source>
        <dbReference type="EMBL" id="KAL0104435.1"/>
    </source>
</evidence>
<dbReference type="AlphaFoldDB" id="A0AAW2ENE4"/>
<accession>A0AAW2ENE4</accession>
<comment type="caution">
    <text evidence="2">The sequence shown here is derived from an EMBL/GenBank/DDBJ whole genome shotgun (WGS) entry which is preliminary data.</text>
</comment>
<feature type="compositionally biased region" description="Basic residues" evidence="1">
    <location>
        <begin position="43"/>
        <end position="56"/>
    </location>
</feature>
<keyword evidence="3" id="KW-1185">Reference proteome</keyword>
<proteinExistence type="predicted"/>
<sequence length="108" mass="12490">MPPAWCDRSNPNNESSGSYSDFRSVQYARTRRITEASSCTVRHDKKKQKKKGNKKRFRDYRPIGHSVLISFPINTQSELLATTTASRCSLSPFFFIINCAYYNLIKIF</sequence>
<dbReference type="Proteomes" id="UP001430953">
    <property type="component" value="Unassembled WGS sequence"/>
</dbReference>
<feature type="region of interest" description="Disordered" evidence="1">
    <location>
        <begin position="1"/>
        <end position="22"/>
    </location>
</feature>
<evidence type="ECO:0000313" key="3">
    <source>
        <dbReference type="Proteomes" id="UP001430953"/>
    </source>
</evidence>
<protein>
    <submittedName>
        <fullName evidence="2">Uncharacterized protein</fullName>
    </submittedName>
</protein>
<feature type="compositionally biased region" description="Polar residues" evidence="1">
    <location>
        <begin position="9"/>
        <end position="22"/>
    </location>
</feature>
<dbReference type="EMBL" id="JADYXP020000020">
    <property type="protein sequence ID" value="KAL0104435.1"/>
    <property type="molecule type" value="Genomic_DNA"/>
</dbReference>